<sequence>MESYSRKSDKISTSDVVAVDDEEDGSSDKVSSVCSDNDFTSNNDPQQQTVEDNNLNKSVVKITRLSEETTRTFQSHGEYFDLPKHVSSVRFRSDIWPNEVSIKLSYWDNFVFNIRNTHLNGAEQNGFNENFSLKIDL</sequence>
<evidence type="ECO:0000256" key="1">
    <source>
        <dbReference type="SAM" id="MobiDB-lite"/>
    </source>
</evidence>
<dbReference type="EMBL" id="UZAL01005443">
    <property type="protein sequence ID" value="VDO93170.1"/>
    <property type="molecule type" value="Genomic_DNA"/>
</dbReference>
<keyword evidence="3" id="KW-1185">Reference proteome</keyword>
<accession>A0A183NM80</accession>
<name>A0A183NM80_9TREM</name>
<dbReference type="Proteomes" id="UP000269396">
    <property type="component" value="Unassembled WGS sequence"/>
</dbReference>
<dbReference type="AlphaFoldDB" id="A0A183NM80"/>
<reference evidence="2 3" key="1">
    <citation type="submission" date="2018-11" db="EMBL/GenBank/DDBJ databases">
        <authorList>
            <consortium name="Pathogen Informatics"/>
        </authorList>
    </citation>
    <scope>NUCLEOTIDE SEQUENCE [LARGE SCALE GENOMIC DNA]</scope>
    <source>
        <strain>Denwood</strain>
        <strain evidence="3">Zambia</strain>
    </source>
</reference>
<proteinExistence type="predicted"/>
<organism evidence="2 3">
    <name type="scientific">Schistosoma mattheei</name>
    <dbReference type="NCBI Taxonomy" id="31246"/>
    <lineage>
        <taxon>Eukaryota</taxon>
        <taxon>Metazoa</taxon>
        <taxon>Spiralia</taxon>
        <taxon>Lophotrochozoa</taxon>
        <taxon>Platyhelminthes</taxon>
        <taxon>Trematoda</taxon>
        <taxon>Digenea</taxon>
        <taxon>Strigeidida</taxon>
        <taxon>Schistosomatoidea</taxon>
        <taxon>Schistosomatidae</taxon>
        <taxon>Schistosoma</taxon>
    </lineage>
</organism>
<dbReference type="STRING" id="31246.A0A183NM80"/>
<feature type="compositionally biased region" description="Polar residues" evidence="1">
    <location>
        <begin position="28"/>
        <end position="55"/>
    </location>
</feature>
<evidence type="ECO:0000313" key="3">
    <source>
        <dbReference type="Proteomes" id="UP000269396"/>
    </source>
</evidence>
<gene>
    <name evidence="2" type="ORF">SMTD_LOCUS3216</name>
</gene>
<evidence type="ECO:0000313" key="2">
    <source>
        <dbReference type="EMBL" id="VDO93170.1"/>
    </source>
</evidence>
<feature type="region of interest" description="Disordered" evidence="1">
    <location>
        <begin position="1"/>
        <end position="55"/>
    </location>
</feature>
<protein>
    <submittedName>
        <fullName evidence="2">Uncharacterized protein</fullName>
    </submittedName>
</protein>
<feature type="compositionally biased region" description="Basic and acidic residues" evidence="1">
    <location>
        <begin position="1"/>
        <end position="12"/>
    </location>
</feature>